<name>A0A1I5ITI9_9PSEU</name>
<evidence type="ECO:0000256" key="1">
    <source>
        <dbReference type="SAM" id="MobiDB-lite"/>
    </source>
</evidence>
<feature type="chain" id="PRO_5038836486" evidence="2">
    <location>
        <begin position="28"/>
        <end position="168"/>
    </location>
</feature>
<protein>
    <submittedName>
        <fullName evidence="3">Uncharacterized protein</fullName>
    </submittedName>
</protein>
<feature type="signal peptide" evidence="2">
    <location>
        <begin position="1"/>
        <end position="27"/>
    </location>
</feature>
<dbReference type="STRING" id="112413.SAMN05421854_102683"/>
<evidence type="ECO:0000313" key="3">
    <source>
        <dbReference type="EMBL" id="SFO63817.1"/>
    </source>
</evidence>
<evidence type="ECO:0000256" key="2">
    <source>
        <dbReference type="SAM" id="SignalP"/>
    </source>
</evidence>
<keyword evidence="2" id="KW-0732">Signal</keyword>
<proteinExistence type="predicted"/>
<gene>
    <name evidence="3" type="ORF">SAMN05421854_102683</name>
</gene>
<sequence length="168" mass="17349">MRKARLAAVGAGLALALLTGCSSGDTAPQVPSISSPKASPEQDAAAGKADPAADRDAMRAYAKCMREHGVDTPDPGENEAPTINFSNDPKTMAALEACKKLLPGGGMPKKLTPEELDKARKEAKCMRDHGVDLPDPDANGGARALPMKDDGTTFEEALKACGMGMAGK</sequence>
<evidence type="ECO:0000313" key="4">
    <source>
        <dbReference type="Proteomes" id="UP000199137"/>
    </source>
</evidence>
<feature type="region of interest" description="Disordered" evidence="1">
    <location>
        <begin position="68"/>
        <end position="88"/>
    </location>
</feature>
<reference evidence="3 4" key="1">
    <citation type="submission" date="2016-10" db="EMBL/GenBank/DDBJ databases">
        <authorList>
            <person name="de Groot N.N."/>
        </authorList>
    </citation>
    <scope>NUCLEOTIDE SEQUENCE [LARGE SCALE GENOMIC DNA]</scope>
    <source>
        <strain evidence="3 4">DSM 44637</strain>
    </source>
</reference>
<feature type="compositionally biased region" description="Polar residues" evidence="1">
    <location>
        <begin position="24"/>
        <end position="37"/>
    </location>
</feature>
<dbReference type="OrthoDB" id="7949713at2"/>
<dbReference type="EMBL" id="FOWC01000002">
    <property type="protein sequence ID" value="SFO63817.1"/>
    <property type="molecule type" value="Genomic_DNA"/>
</dbReference>
<accession>A0A1I5ITI9</accession>
<feature type="region of interest" description="Disordered" evidence="1">
    <location>
        <begin position="24"/>
        <end position="55"/>
    </location>
</feature>
<dbReference type="AlphaFoldDB" id="A0A1I5ITI9"/>
<dbReference type="RefSeq" id="WP_093573172.1">
    <property type="nucleotide sequence ID" value="NZ_FOWC01000002.1"/>
</dbReference>
<dbReference type="PROSITE" id="PS51257">
    <property type="entry name" value="PROKAR_LIPOPROTEIN"/>
    <property type="match status" value="1"/>
</dbReference>
<dbReference type="Proteomes" id="UP000199137">
    <property type="component" value="Unassembled WGS sequence"/>
</dbReference>
<organism evidence="3 4">
    <name type="scientific">Amycolatopsis rubida</name>
    <dbReference type="NCBI Taxonomy" id="112413"/>
    <lineage>
        <taxon>Bacteria</taxon>
        <taxon>Bacillati</taxon>
        <taxon>Actinomycetota</taxon>
        <taxon>Actinomycetes</taxon>
        <taxon>Pseudonocardiales</taxon>
        <taxon>Pseudonocardiaceae</taxon>
        <taxon>Amycolatopsis</taxon>
    </lineage>
</organism>
<feature type="region of interest" description="Disordered" evidence="1">
    <location>
        <begin position="126"/>
        <end position="150"/>
    </location>
</feature>